<dbReference type="EMBL" id="JACONZ010000002">
    <property type="protein sequence ID" value="MBC5581494.1"/>
    <property type="molecule type" value="Genomic_DNA"/>
</dbReference>
<proteinExistence type="predicted"/>
<reference evidence="3" key="1">
    <citation type="submission" date="2020-08" db="EMBL/GenBank/DDBJ databases">
        <title>Genome public.</title>
        <authorList>
            <person name="Liu C."/>
            <person name="Sun Q."/>
        </authorList>
    </citation>
    <scope>NUCLEOTIDE SEQUENCE</scope>
    <source>
        <strain evidence="3">BX8</strain>
    </source>
</reference>
<accession>A0A923I7Z4</accession>
<keyword evidence="1" id="KW-0812">Transmembrane</keyword>
<dbReference type="Proteomes" id="UP000659630">
    <property type="component" value="Unassembled WGS sequence"/>
</dbReference>
<feature type="transmembrane region" description="Helical" evidence="1">
    <location>
        <begin position="232"/>
        <end position="250"/>
    </location>
</feature>
<dbReference type="Pfam" id="PF07786">
    <property type="entry name" value="HGSNAT_cat"/>
    <property type="match status" value="1"/>
</dbReference>
<name>A0A923I7Z4_9FIRM</name>
<gene>
    <name evidence="3" type="ORF">H8S23_08215</name>
</gene>
<feature type="transmembrane region" description="Helical" evidence="1">
    <location>
        <begin position="102"/>
        <end position="120"/>
    </location>
</feature>
<evidence type="ECO:0000313" key="3">
    <source>
        <dbReference type="EMBL" id="MBC5581494.1"/>
    </source>
</evidence>
<comment type="caution">
    <text evidence="3">The sequence shown here is derived from an EMBL/GenBank/DDBJ whole genome shotgun (WGS) entry which is preliminary data.</text>
</comment>
<dbReference type="InterPro" id="IPR012429">
    <property type="entry name" value="HGSNAT_cat"/>
</dbReference>
<feature type="domain" description="Heparan-alpha-glucosaminide N-acetyltransferase catalytic" evidence="2">
    <location>
        <begin position="11"/>
        <end position="240"/>
    </location>
</feature>
<evidence type="ECO:0000256" key="1">
    <source>
        <dbReference type="SAM" id="Phobius"/>
    </source>
</evidence>
<keyword evidence="4" id="KW-1185">Reference proteome</keyword>
<organism evidence="3 4">
    <name type="scientific">Anaerofilum hominis</name>
    <dbReference type="NCBI Taxonomy" id="2763016"/>
    <lineage>
        <taxon>Bacteria</taxon>
        <taxon>Bacillati</taxon>
        <taxon>Bacillota</taxon>
        <taxon>Clostridia</taxon>
        <taxon>Eubacteriales</taxon>
        <taxon>Oscillospiraceae</taxon>
        <taxon>Anaerofilum</taxon>
    </lineage>
</organism>
<evidence type="ECO:0000259" key="2">
    <source>
        <dbReference type="Pfam" id="PF07786"/>
    </source>
</evidence>
<keyword evidence="1" id="KW-0472">Membrane</keyword>
<evidence type="ECO:0000313" key="4">
    <source>
        <dbReference type="Proteomes" id="UP000659630"/>
    </source>
</evidence>
<feature type="transmembrane region" description="Helical" evidence="1">
    <location>
        <begin position="187"/>
        <end position="207"/>
    </location>
</feature>
<feature type="transmembrane region" description="Helical" evidence="1">
    <location>
        <begin position="21"/>
        <end position="41"/>
    </location>
</feature>
<feature type="transmembrane region" description="Helical" evidence="1">
    <location>
        <begin position="80"/>
        <end position="96"/>
    </location>
</feature>
<feature type="transmembrane region" description="Helical" evidence="1">
    <location>
        <begin position="53"/>
        <end position="73"/>
    </location>
</feature>
<sequence length="254" mass="28951">MKTMQTASGRRLGVLDAARGFVLLNMLVYHLLYDLVALFGVRLSWFWEWQGTVWQQFIACGFIFLSGISCGFSRSNARRGAQLLGWGMALSLGTWLVMPQQIIRFGVLHFLGCAALLWALTGRFLERLPAGVLLTGGLLLFLLTNGTQWGYWGVWRLPLLELPAGLYTTRWLFPLGFPGPDFYSSDYFPLLPWIFLFWAGTAFHRVLENAPRLRRALAPQAPLLSALGRRTLVVYLLHQPVIYGLVWMWYRFCA</sequence>
<dbReference type="AlphaFoldDB" id="A0A923I7Z4"/>
<feature type="transmembrane region" description="Helical" evidence="1">
    <location>
        <begin position="132"/>
        <end position="152"/>
    </location>
</feature>
<protein>
    <submittedName>
        <fullName evidence="3">DUF1624 domain-containing protein</fullName>
    </submittedName>
</protein>
<keyword evidence="1" id="KW-1133">Transmembrane helix</keyword>